<feature type="domain" description="DUF559" evidence="1">
    <location>
        <begin position="8"/>
        <end position="113"/>
    </location>
</feature>
<keyword evidence="3" id="KW-1185">Reference proteome</keyword>
<dbReference type="CDD" id="cd01038">
    <property type="entry name" value="Endonuclease_DUF559"/>
    <property type="match status" value="1"/>
</dbReference>
<name>A0A848B4N1_9FIRM</name>
<keyword evidence="2" id="KW-0378">Hydrolase</keyword>
<accession>A0A848B4N1</accession>
<organism evidence="2 3">
    <name type="scientific">Selenomonas bovis</name>
    <dbReference type="NCBI Taxonomy" id="416586"/>
    <lineage>
        <taxon>Bacteria</taxon>
        <taxon>Bacillati</taxon>
        <taxon>Bacillota</taxon>
        <taxon>Negativicutes</taxon>
        <taxon>Selenomonadales</taxon>
        <taxon>Selenomonadaceae</taxon>
        <taxon>Selenomonas</taxon>
    </lineage>
</organism>
<sequence>MIHYRHDLHQKSKALRAHMTKEERLLWYRFLHDYPIRFRRQKPLANYIVDFYCARARLAVELDGSQHYDERGLQYDAERTKVLEGLGIYVLRFTNLDVHRNFRAVCERIIQVVEERCGHLPQT</sequence>
<dbReference type="InterPro" id="IPR047216">
    <property type="entry name" value="Endonuclease_DUF559_bact"/>
</dbReference>
<evidence type="ECO:0000259" key="1">
    <source>
        <dbReference type="Pfam" id="PF04480"/>
    </source>
</evidence>
<dbReference type="InterPro" id="IPR007569">
    <property type="entry name" value="DUF559"/>
</dbReference>
<dbReference type="AlphaFoldDB" id="A0A848B4N1"/>
<evidence type="ECO:0000313" key="2">
    <source>
        <dbReference type="EMBL" id="NMD98883.1"/>
    </source>
</evidence>
<protein>
    <submittedName>
        <fullName evidence="2">Endonuclease domain-containing protein</fullName>
    </submittedName>
</protein>
<gene>
    <name evidence="2" type="ORF">HF878_05210</name>
</gene>
<dbReference type="SUPFAM" id="SSF52980">
    <property type="entry name" value="Restriction endonuclease-like"/>
    <property type="match status" value="1"/>
</dbReference>
<comment type="caution">
    <text evidence="2">The sequence shown here is derived from an EMBL/GenBank/DDBJ whole genome shotgun (WGS) entry which is preliminary data.</text>
</comment>
<dbReference type="Gene3D" id="3.40.960.10">
    <property type="entry name" value="VSR Endonuclease"/>
    <property type="match status" value="1"/>
</dbReference>
<keyword evidence="2" id="KW-0540">Nuclease</keyword>
<dbReference type="InterPro" id="IPR011335">
    <property type="entry name" value="Restrct_endonuc-II-like"/>
</dbReference>
<dbReference type="GO" id="GO:0004519">
    <property type="term" value="F:endonuclease activity"/>
    <property type="evidence" value="ECO:0007669"/>
    <property type="project" value="UniProtKB-KW"/>
</dbReference>
<dbReference type="Proteomes" id="UP000543804">
    <property type="component" value="Unassembled WGS sequence"/>
</dbReference>
<proteinExistence type="predicted"/>
<evidence type="ECO:0000313" key="3">
    <source>
        <dbReference type="Proteomes" id="UP000543804"/>
    </source>
</evidence>
<keyword evidence="2" id="KW-0255">Endonuclease</keyword>
<dbReference type="RefSeq" id="WP_170077417.1">
    <property type="nucleotide sequence ID" value="NZ_JABAFA010000013.1"/>
</dbReference>
<dbReference type="PANTHER" id="PTHR38590:SF1">
    <property type="entry name" value="BLL0828 PROTEIN"/>
    <property type="match status" value="1"/>
</dbReference>
<dbReference type="EMBL" id="JABAFA010000013">
    <property type="protein sequence ID" value="NMD98883.1"/>
    <property type="molecule type" value="Genomic_DNA"/>
</dbReference>
<dbReference type="PANTHER" id="PTHR38590">
    <property type="entry name" value="BLL0828 PROTEIN"/>
    <property type="match status" value="1"/>
</dbReference>
<dbReference type="Pfam" id="PF04480">
    <property type="entry name" value="DUF559"/>
    <property type="match status" value="1"/>
</dbReference>
<reference evidence="2 3" key="1">
    <citation type="submission" date="2020-04" db="EMBL/GenBank/DDBJ databases">
        <authorList>
            <person name="Hitch T.C.A."/>
            <person name="Wylensek D."/>
            <person name="Clavel T."/>
        </authorList>
    </citation>
    <scope>NUCLEOTIDE SEQUENCE [LARGE SCALE GENOMIC DNA]</scope>
    <source>
        <strain evidence="2 3">PG-130-P53-12</strain>
    </source>
</reference>